<dbReference type="OrthoDB" id="367059at2"/>
<dbReference type="InterPro" id="IPR001761">
    <property type="entry name" value="Peripla_BP/Lac1_sug-bd_dom"/>
</dbReference>
<dbReference type="Pfam" id="PF00356">
    <property type="entry name" value="LacI"/>
    <property type="match status" value="1"/>
</dbReference>
<dbReference type="EMBL" id="CP002116">
    <property type="protein sequence ID" value="ADK80897.1"/>
    <property type="molecule type" value="Genomic_DNA"/>
</dbReference>
<dbReference type="PANTHER" id="PTHR30146">
    <property type="entry name" value="LACI-RELATED TRANSCRIPTIONAL REPRESSOR"/>
    <property type="match status" value="1"/>
</dbReference>
<dbReference type="RefSeq" id="WP_013254361.1">
    <property type="nucleotide sequence ID" value="NC_014364.1"/>
</dbReference>
<dbReference type="GO" id="GO:0003700">
    <property type="term" value="F:DNA-binding transcription factor activity"/>
    <property type="evidence" value="ECO:0007669"/>
    <property type="project" value="TreeGrafter"/>
</dbReference>
<name>E1R177_SEDSS</name>
<organism evidence="5 6">
    <name type="scientific">Sediminispirochaeta smaragdinae (strain DSM 11293 / JCM 15392 / SEBR 4228)</name>
    <name type="common">Spirochaeta smaragdinae</name>
    <dbReference type="NCBI Taxonomy" id="573413"/>
    <lineage>
        <taxon>Bacteria</taxon>
        <taxon>Pseudomonadati</taxon>
        <taxon>Spirochaetota</taxon>
        <taxon>Spirochaetia</taxon>
        <taxon>Spirochaetales</taxon>
        <taxon>Spirochaetaceae</taxon>
        <taxon>Sediminispirochaeta</taxon>
    </lineage>
</organism>
<dbReference type="eggNOG" id="COG1609">
    <property type="taxonomic scope" value="Bacteria"/>
</dbReference>
<keyword evidence="3" id="KW-0804">Transcription</keyword>
<evidence type="ECO:0000259" key="4">
    <source>
        <dbReference type="PROSITE" id="PS50932"/>
    </source>
</evidence>
<dbReference type="Pfam" id="PF00532">
    <property type="entry name" value="Peripla_BP_1"/>
    <property type="match status" value="1"/>
</dbReference>
<proteinExistence type="predicted"/>
<dbReference type="GO" id="GO:0000976">
    <property type="term" value="F:transcription cis-regulatory region binding"/>
    <property type="evidence" value="ECO:0007669"/>
    <property type="project" value="TreeGrafter"/>
</dbReference>
<dbReference type="STRING" id="573413.Spirs_1771"/>
<evidence type="ECO:0000313" key="5">
    <source>
        <dbReference type="EMBL" id="ADK80897.1"/>
    </source>
</evidence>
<dbReference type="Gene3D" id="3.40.50.2300">
    <property type="match status" value="2"/>
</dbReference>
<dbReference type="PROSITE" id="PS50932">
    <property type="entry name" value="HTH_LACI_2"/>
    <property type="match status" value="1"/>
</dbReference>
<dbReference type="KEGG" id="ssm:Spirs_1771"/>
<evidence type="ECO:0000256" key="3">
    <source>
        <dbReference type="ARBA" id="ARBA00023163"/>
    </source>
</evidence>
<keyword evidence="2" id="KW-0238">DNA-binding</keyword>
<protein>
    <submittedName>
        <fullName evidence="5">Transcriptional regulator, LacI family</fullName>
    </submittedName>
</protein>
<dbReference type="SMART" id="SM00354">
    <property type="entry name" value="HTH_LACI"/>
    <property type="match status" value="1"/>
</dbReference>
<reference evidence="5 6" key="1">
    <citation type="journal article" date="2010" name="Stand. Genomic Sci.">
        <title>Complete genome sequence of Spirochaeta smaragdinae type strain (SEBR 4228).</title>
        <authorList>
            <person name="Mavromatis K."/>
            <person name="Yasawong M."/>
            <person name="Chertkov O."/>
            <person name="Lapidus A."/>
            <person name="Lucas S."/>
            <person name="Nolan M."/>
            <person name="Del Rio T.G."/>
            <person name="Tice H."/>
            <person name="Cheng J.F."/>
            <person name="Pitluck S."/>
            <person name="Liolios K."/>
            <person name="Ivanova N."/>
            <person name="Tapia R."/>
            <person name="Han C."/>
            <person name="Bruce D."/>
            <person name="Goodwin L."/>
            <person name="Pati A."/>
            <person name="Chen A."/>
            <person name="Palaniappan K."/>
            <person name="Land M."/>
            <person name="Hauser L."/>
            <person name="Chang Y.J."/>
            <person name="Jeffries C.D."/>
            <person name="Detter J.C."/>
            <person name="Rohde M."/>
            <person name="Brambilla E."/>
            <person name="Spring S."/>
            <person name="Goker M."/>
            <person name="Sikorski J."/>
            <person name="Woyke T."/>
            <person name="Bristow J."/>
            <person name="Eisen J.A."/>
            <person name="Markowitz V."/>
            <person name="Hugenholtz P."/>
            <person name="Klenk H.P."/>
            <person name="Kyrpides N.C."/>
        </authorList>
    </citation>
    <scope>NUCLEOTIDE SEQUENCE [LARGE SCALE GENOMIC DNA]</scope>
    <source>
        <strain evidence="6">DSM 11293 / JCM 15392 / SEBR 4228</strain>
    </source>
</reference>
<dbReference type="InterPro" id="IPR010982">
    <property type="entry name" value="Lambda_DNA-bd_dom_sf"/>
</dbReference>
<evidence type="ECO:0000256" key="1">
    <source>
        <dbReference type="ARBA" id="ARBA00023015"/>
    </source>
</evidence>
<dbReference type="CDD" id="cd01392">
    <property type="entry name" value="HTH_LacI"/>
    <property type="match status" value="1"/>
</dbReference>
<evidence type="ECO:0000256" key="2">
    <source>
        <dbReference type="ARBA" id="ARBA00023125"/>
    </source>
</evidence>
<dbReference type="SUPFAM" id="SSF47413">
    <property type="entry name" value="lambda repressor-like DNA-binding domains"/>
    <property type="match status" value="1"/>
</dbReference>
<accession>E1R177</accession>
<feature type="domain" description="HTH lacI-type" evidence="4">
    <location>
        <begin position="3"/>
        <end position="57"/>
    </location>
</feature>
<dbReference type="HOGENOM" id="CLU_037628_6_1_12"/>
<dbReference type="InterPro" id="IPR028082">
    <property type="entry name" value="Peripla_BP_I"/>
</dbReference>
<dbReference type="CDD" id="cd06267">
    <property type="entry name" value="PBP1_LacI_sugar_binding-like"/>
    <property type="match status" value="1"/>
</dbReference>
<keyword evidence="6" id="KW-1185">Reference proteome</keyword>
<gene>
    <name evidence="5" type="ordered locus">Spirs_1771</name>
</gene>
<sequence>MNVKLADIARVTGFSINTVSRALRGDSRISGQTSRLICSKAEEMGYIRNEVAGSMRSSRTNTIGVVSADSSNPFFAEVLLGIEDAARKMNYSILLINTEEQAENEYDAVKLLIGRQVDGLIIIPVFDDPKNLSMYESLGIPYIFAGRRVKGLEAHSILHGDEEGSSEVFSYLLETGHERIFYLAGPDRISNSVDRLEGMKRAFREKGRAFDADLVVETRGHIDDGYSEMNRALNKGLEFTAVACFNDLIAMGVLKSLYENGLCVPEDIEVFGYDNLNMAQYMQPRLSSVDVPKARLGQAAVEELMLHIEDGNRPYNTLEMKPRLVFRETTKR</sequence>
<dbReference type="AlphaFoldDB" id="E1R177"/>
<dbReference type="Proteomes" id="UP000002318">
    <property type="component" value="Chromosome"/>
</dbReference>
<dbReference type="InterPro" id="IPR000843">
    <property type="entry name" value="HTH_LacI"/>
</dbReference>
<dbReference type="SUPFAM" id="SSF53822">
    <property type="entry name" value="Periplasmic binding protein-like I"/>
    <property type="match status" value="1"/>
</dbReference>
<dbReference type="PANTHER" id="PTHR30146:SF154">
    <property type="entry name" value="TRANSCRIPTION REGULATOR, MEMBER OF GALR FAMILY"/>
    <property type="match status" value="1"/>
</dbReference>
<keyword evidence="1" id="KW-0805">Transcription regulation</keyword>
<evidence type="ECO:0000313" key="6">
    <source>
        <dbReference type="Proteomes" id="UP000002318"/>
    </source>
</evidence>
<dbReference type="Gene3D" id="1.10.260.40">
    <property type="entry name" value="lambda repressor-like DNA-binding domains"/>
    <property type="match status" value="1"/>
</dbReference>